<sequence>MPKPRNLHELKSQLGKLEYLRSFISNLAGKCQPFSRLMKKVVKWQVLADFLADALPAQWELCEELPDEDVMKVEMMPQWKMYFDGAVHQGGVGAGLLGDYEVRKPELIPYHGYAKRLLRSIELVSIMHIPRKMNKQVDALAGLALSLTYLRAETKVQVCEKRSFGEIILRCLSEAEAAQAMSEALSGVCGAHQSGAKLHFQIKRMGYYWPTMFHANFIHQPSETLHPTTTSWPFDSWGMDMDANASHPVCASLPSRRRPPIGSANHMT</sequence>
<dbReference type="InterPro" id="IPR043128">
    <property type="entry name" value="Rev_trsase/Diguanyl_cyclase"/>
</dbReference>
<evidence type="ECO:0000313" key="2">
    <source>
        <dbReference type="Proteomes" id="UP001454036"/>
    </source>
</evidence>
<evidence type="ECO:0000313" key="1">
    <source>
        <dbReference type="EMBL" id="GAA0185763.1"/>
    </source>
</evidence>
<dbReference type="GO" id="GO:0003676">
    <property type="term" value="F:nucleic acid binding"/>
    <property type="evidence" value="ECO:0007669"/>
    <property type="project" value="InterPro"/>
</dbReference>
<dbReference type="PANTHER" id="PTHR48475:SF1">
    <property type="entry name" value="RNASE H TYPE-1 DOMAIN-CONTAINING PROTEIN"/>
    <property type="match status" value="1"/>
</dbReference>
<keyword evidence="2" id="KW-1185">Reference proteome</keyword>
<reference evidence="1 2" key="1">
    <citation type="submission" date="2024-01" db="EMBL/GenBank/DDBJ databases">
        <title>The complete chloroplast genome sequence of Lithospermum erythrorhizon: insights into the phylogenetic relationship among Boraginaceae species and the maternal lineages of purple gromwells.</title>
        <authorList>
            <person name="Okada T."/>
            <person name="Watanabe K."/>
        </authorList>
    </citation>
    <scope>NUCLEOTIDE SEQUENCE [LARGE SCALE GENOMIC DNA]</scope>
</reference>
<dbReference type="AlphaFoldDB" id="A0AAV3RVP2"/>
<dbReference type="PANTHER" id="PTHR48475">
    <property type="entry name" value="RIBONUCLEASE H"/>
    <property type="match status" value="1"/>
</dbReference>
<dbReference type="InterPro" id="IPR036397">
    <property type="entry name" value="RNaseH_sf"/>
</dbReference>
<proteinExistence type="predicted"/>
<dbReference type="Gene3D" id="3.30.70.270">
    <property type="match status" value="1"/>
</dbReference>
<dbReference type="EMBL" id="BAABME010013048">
    <property type="protein sequence ID" value="GAA0185763.1"/>
    <property type="molecule type" value="Genomic_DNA"/>
</dbReference>
<evidence type="ECO:0008006" key="3">
    <source>
        <dbReference type="Google" id="ProtNLM"/>
    </source>
</evidence>
<dbReference type="Proteomes" id="UP001454036">
    <property type="component" value="Unassembled WGS sequence"/>
</dbReference>
<organism evidence="1 2">
    <name type="scientific">Lithospermum erythrorhizon</name>
    <name type="common">Purple gromwell</name>
    <name type="synonym">Lithospermum officinale var. erythrorhizon</name>
    <dbReference type="NCBI Taxonomy" id="34254"/>
    <lineage>
        <taxon>Eukaryota</taxon>
        <taxon>Viridiplantae</taxon>
        <taxon>Streptophyta</taxon>
        <taxon>Embryophyta</taxon>
        <taxon>Tracheophyta</taxon>
        <taxon>Spermatophyta</taxon>
        <taxon>Magnoliopsida</taxon>
        <taxon>eudicotyledons</taxon>
        <taxon>Gunneridae</taxon>
        <taxon>Pentapetalae</taxon>
        <taxon>asterids</taxon>
        <taxon>lamiids</taxon>
        <taxon>Boraginales</taxon>
        <taxon>Boraginaceae</taxon>
        <taxon>Boraginoideae</taxon>
        <taxon>Lithospermeae</taxon>
        <taxon>Lithospermum</taxon>
    </lineage>
</organism>
<gene>
    <name evidence="1" type="ORF">LIER_33051</name>
</gene>
<dbReference type="SUPFAM" id="SSF56672">
    <property type="entry name" value="DNA/RNA polymerases"/>
    <property type="match status" value="1"/>
</dbReference>
<accession>A0AAV3RVP2</accession>
<dbReference type="Gene3D" id="3.30.420.10">
    <property type="entry name" value="Ribonuclease H-like superfamily/Ribonuclease H"/>
    <property type="match status" value="1"/>
</dbReference>
<protein>
    <recommendedName>
        <fullName evidence="3">RNase H type-1 domain-containing protein</fullName>
    </recommendedName>
</protein>
<dbReference type="InterPro" id="IPR043502">
    <property type="entry name" value="DNA/RNA_pol_sf"/>
</dbReference>
<comment type="caution">
    <text evidence="1">The sequence shown here is derived from an EMBL/GenBank/DDBJ whole genome shotgun (WGS) entry which is preliminary data.</text>
</comment>
<name>A0AAV3RVP2_LITER</name>